<name>A0ABV1LTF0_9BURK</name>
<dbReference type="Proteomes" id="UP001469089">
    <property type="component" value="Unassembled WGS sequence"/>
</dbReference>
<dbReference type="InterPro" id="IPR023346">
    <property type="entry name" value="Lysozyme-like_dom_sf"/>
</dbReference>
<gene>
    <name evidence="2" type="ORF">N0A02_24430</name>
</gene>
<evidence type="ECO:0000259" key="1">
    <source>
        <dbReference type="Pfam" id="PF01464"/>
    </source>
</evidence>
<protein>
    <submittedName>
        <fullName evidence="2">Lytic transglycosylase domain-containing protein</fullName>
    </submittedName>
</protein>
<dbReference type="EMBL" id="JAOALG010000002">
    <property type="protein sequence ID" value="MEQ5842602.1"/>
    <property type="molecule type" value="Genomic_DNA"/>
</dbReference>
<feature type="domain" description="Transglycosylase SLT" evidence="1">
    <location>
        <begin position="33"/>
        <end position="133"/>
    </location>
</feature>
<dbReference type="Pfam" id="PF01464">
    <property type="entry name" value="SLT"/>
    <property type="match status" value="1"/>
</dbReference>
<dbReference type="InterPro" id="IPR008258">
    <property type="entry name" value="Transglycosylase_SLT_dom_1"/>
</dbReference>
<organism evidence="2 3">
    <name type="scientific">Paraburkholderia acidicola</name>
    <dbReference type="NCBI Taxonomy" id="1912599"/>
    <lineage>
        <taxon>Bacteria</taxon>
        <taxon>Pseudomonadati</taxon>
        <taxon>Pseudomonadota</taxon>
        <taxon>Betaproteobacteria</taxon>
        <taxon>Burkholderiales</taxon>
        <taxon>Burkholderiaceae</taxon>
        <taxon>Paraburkholderia</taxon>
    </lineage>
</organism>
<sequence length="251" mass="26940">MVAVVALASLHPIVVRADEPPPSASFTALARVCAPHVDVTTLAALVRVESGFNPYAIGVVGNHLQYQPTSYAQALATAQTLVARGYNFSVGLGQVNVHNLTRVGENLTTIFDPCRNLRASSQILQQCFVRASAHAGDTQGALRDALSCYYSGNFLTGYRQGYVAKIIAGAYANWRIANGFERRSDNRSDNVRASAAPQVRNVSVSTSSHCDANITQSVTVRCSHDAHRWCTRCISTNTSTAAARDGLVVTR</sequence>
<evidence type="ECO:0000313" key="2">
    <source>
        <dbReference type="EMBL" id="MEQ5842602.1"/>
    </source>
</evidence>
<proteinExistence type="predicted"/>
<reference evidence="2 3" key="1">
    <citation type="journal article" date="2024" name="Chem. Sci.">
        <title>Discovery of a lagriamide polyketide by integrated genome mining, isotopic labeling, and untargeted metabolomics.</title>
        <authorList>
            <person name="Fergusson C.H."/>
            <person name="Saulog J."/>
            <person name="Paulo B.S."/>
            <person name="Wilson D.M."/>
            <person name="Liu D.Y."/>
            <person name="Morehouse N.J."/>
            <person name="Waterworth S."/>
            <person name="Barkei J."/>
            <person name="Gray C.A."/>
            <person name="Kwan J.C."/>
            <person name="Eustaquio A.S."/>
            <person name="Linington R.G."/>
        </authorList>
    </citation>
    <scope>NUCLEOTIDE SEQUENCE [LARGE SCALE GENOMIC DNA]</scope>
    <source>
        <strain evidence="2 3">RL17-338-BIF-B</strain>
    </source>
</reference>
<dbReference type="CDD" id="cd16892">
    <property type="entry name" value="LT_VirB1-like"/>
    <property type="match status" value="1"/>
</dbReference>
<evidence type="ECO:0000313" key="3">
    <source>
        <dbReference type="Proteomes" id="UP001469089"/>
    </source>
</evidence>
<dbReference type="SUPFAM" id="SSF53955">
    <property type="entry name" value="Lysozyme-like"/>
    <property type="match status" value="1"/>
</dbReference>
<dbReference type="RefSeq" id="WP_349544414.1">
    <property type="nucleotide sequence ID" value="NZ_JAOALG010000002.1"/>
</dbReference>
<comment type="caution">
    <text evidence="2">The sequence shown here is derived from an EMBL/GenBank/DDBJ whole genome shotgun (WGS) entry which is preliminary data.</text>
</comment>
<dbReference type="Gene3D" id="1.10.530.10">
    <property type="match status" value="1"/>
</dbReference>
<accession>A0ABV1LTF0</accession>
<keyword evidence="3" id="KW-1185">Reference proteome</keyword>